<keyword evidence="5" id="KW-1185">Reference proteome</keyword>
<keyword evidence="2" id="KW-0732">Signal</keyword>
<comment type="caution">
    <text evidence="4">The sequence shown here is derived from an EMBL/GenBank/DDBJ whole genome shotgun (WGS) entry which is preliminary data.</text>
</comment>
<dbReference type="Proteomes" id="UP000828236">
    <property type="component" value="Unassembled WGS sequence"/>
</dbReference>
<organism evidence="4 5">
    <name type="scientific">Dermatophagoides farinae</name>
    <name type="common">American house dust mite</name>
    <dbReference type="NCBI Taxonomy" id="6954"/>
    <lineage>
        <taxon>Eukaryota</taxon>
        <taxon>Metazoa</taxon>
        <taxon>Ecdysozoa</taxon>
        <taxon>Arthropoda</taxon>
        <taxon>Chelicerata</taxon>
        <taxon>Arachnida</taxon>
        <taxon>Acari</taxon>
        <taxon>Acariformes</taxon>
        <taxon>Sarcoptiformes</taxon>
        <taxon>Astigmata</taxon>
        <taxon>Psoroptidia</taxon>
        <taxon>Analgoidea</taxon>
        <taxon>Pyroglyphidae</taxon>
        <taxon>Dermatophagoidinae</taxon>
        <taxon>Dermatophagoides</taxon>
    </lineage>
</organism>
<feature type="chain" id="PRO_5038324745" evidence="2">
    <location>
        <begin position="28"/>
        <end position="116"/>
    </location>
</feature>
<evidence type="ECO:0000313" key="5">
    <source>
        <dbReference type="Proteomes" id="UP000790347"/>
    </source>
</evidence>
<dbReference type="Proteomes" id="UP000790347">
    <property type="component" value="Unassembled WGS sequence"/>
</dbReference>
<evidence type="ECO:0000313" key="3">
    <source>
        <dbReference type="EMBL" id="KAH7641009.1"/>
    </source>
</evidence>
<gene>
    <name evidence="4" type="ORF">DERF_000727</name>
    <name evidence="3" type="ORF">HUG17_8478</name>
</gene>
<evidence type="ECO:0000256" key="2">
    <source>
        <dbReference type="SAM" id="SignalP"/>
    </source>
</evidence>
<feature type="signal peptide" evidence="2">
    <location>
        <begin position="1"/>
        <end position="27"/>
    </location>
</feature>
<reference evidence="3" key="3">
    <citation type="journal article" date="2021" name="World Allergy Organ. J.">
        <title>Chromosome-level assembly of Dermatophagoides farinae genome and transcriptome reveals two novel allergens Der f 37 and Der f 39.</title>
        <authorList>
            <person name="Chen J."/>
            <person name="Cai Z."/>
            <person name="Fan D."/>
            <person name="Hu J."/>
            <person name="Hou Y."/>
            <person name="He Y."/>
            <person name="Zhang Z."/>
            <person name="Zhao Z."/>
            <person name="Gao P."/>
            <person name="Hu W."/>
            <person name="Sun J."/>
            <person name="Li J."/>
            <person name="Ji K."/>
        </authorList>
    </citation>
    <scope>NUCLEOTIDE SEQUENCE</scope>
    <source>
        <strain evidence="3">JKM2019</strain>
    </source>
</reference>
<dbReference type="EMBL" id="ASGP02000001">
    <property type="protein sequence ID" value="KAH9526661.1"/>
    <property type="molecule type" value="Genomic_DNA"/>
</dbReference>
<evidence type="ECO:0000313" key="4">
    <source>
        <dbReference type="EMBL" id="KAH9526661.1"/>
    </source>
</evidence>
<accession>A0A922L7Z6</accession>
<name>A0A922L7Z6_DERFA</name>
<reference evidence="4" key="4">
    <citation type="journal article" date="2022" name="Res Sq">
        <title>Comparative Genomics Reveals Insights into the Divergent Evolution of Astigmatic Mites and Household Pest Adaptations.</title>
        <authorList>
            <person name="Xiong Q."/>
            <person name="Wan A.T.-Y."/>
            <person name="Liu X.-Y."/>
            <person name="Fung C.S.-H."/>
            <person name="Xiao X."/>
            <person name="Malainual N."/>
            <person name="Hou J."/>
            <person name="Wang L."/>
            <person name="Wang M."/>
            <person name="Yang K."/>
            <person name="Cui Y."/>
            <person name="Leung E."/>
            <person name="Nong W."/>
            <person name="Shin S.-K."/>
            <person name="Au S."/>
            <person name="Jeong K.Y."/>
            <person name="Chew F.T."/>
            <person name="Hui J."/>
            <person name="Leung T.F."/>
            <person name="Tungtrongchitr A."/>
            <person name="Zhong N."/>
            <person name="Liu Z."/>
            <person name="Tsui S."/>
        </authorList>
    </citation>
    <scope>NUCLEOTIDE SEQUENCE</scope>
    <source>
        <strain evidence="4">Derf</strain>
        <tissue evidence="4">Whole organism</tissue>
    </source>
</reference>
<protein>
    <submittedName>
        <fullName evidence="4">Uncharacterized protein</fullName>
    </submittedName>
</protein>
<dbReference type="EMBL" id="SDOV01000005">
    <property type="protein sequence ID" value="KAH7641009.1"/>
    <property type="molecule type" value="Genomic_DNA"/>
</dbReference>
<reference evidence="4" key="1">
    <citation type="submission" date="2013-05" db="EMBL/GenBank/DDBJ databases">
        <authorList>
            <person name="Yim A.K.Y."/>
            <person name="Chan T.F."/>
            <person name="Ji K.M."/>
            <person name="Liu X.Y."/>
            <person name="Zhou J.W."/>
            <person name="Li R.Q."/>
            <person name="Yang K.Y."/>
            <person name="Li J."/>
            <person name="Li M."/>
            <person name="Law P.T.W."/>
            <person name="Wu Y.L."/>
            <person name="Cai Z.L."/>
            <person name="Qin H."/>
            <person name="Bao Y."/>
            <person name="Leung R.K.K."/>
            <person name="Ng P.K.S."/>
            <person name="Zou J."/>
            <person name="Zhong X.J."/>
            <person name="Ran P.X."/>
            <person name="Zhong N.S."/>
            <person name="Liu Z.G."/>
            <person name="Tsui S.K.W."/>
        </authorList>
    </citation>
    <scope>NUCLEOTIDE SEQUENCE</scope>
    <source>
        <strain evidence="4">Derf</strain>
        <tissue evidence="4">Whole organism</tissue>
    </source>
</reference>
<dbReference type="AlphaFoldDB" id="A0A922L7Z6"/>
<feature type="region of interest" description="Disordered" evidence="1">
    <location>
        <begin position="95"/>
        <end position="116"/>
    </location>
</feature>
<evidence type="ECO:0000256" key="1">
    <source>
        <dbReference type="SAM" id="MobiDB-lite"/>
    </source>
</evidence>
<sequence>MSDNFINFRKFILWSLFALVMIVSIQSDDNNIHLNDSSFVCETDDDEKVSENKILVPVVKRVPEIRVIRIAYPVPIRIPVYIPIDEKHTQRAYYEGKQPYNDVQENGNFPKKKQKH</sequence>
<reference evidence="3" key="2">
    <citation type="submission" date="2020-06" db="EMBL/GenBank/DDBJ databases">
        <authorList>
            <person name="Ji K."/>
            <person name="Li J."/>
        </authorList>
    </citation>
    <scope>NUCLEOTIDE SEQUENCE</scope>
    <source>
        <strain evidence="3">JKM2019</strain>
        <tissue evidence="3">Whole body</tissue>
    </source>
</reference>
<proteinExistence type="predicted"/>